<reference evidence="8" key="1">
    <citation type="journal article" date="2014" name="Int. J. Syst. Evol. Microbiol.">
        <title>Complete genome of a new Firmicutes species belonging to the dominant human colonic microbiota ('Ruminococcus bicirculans') reveals two chromosomes and a selective capacity to utilize plant glucans.</title>
        <authorList>
            <consortium name="NISC Comparative Sequencing Program"/>
            <person name="Wegmann U."/>
            <person name="Louis P."/>
            <person name="Goesmann A."/>
            <person name="Henrissat B."/>
            <person name="Duncan S.H."/>
            <person name="Flint H.J."/>
        </authorList>
    </citation>
    <scope>NUCLEOTIDE SEQUENCE</scope>
    <source>
        <strain evidence="8">NBRC 108216</strain>
    </source>
</reference>
<evidence type="ECO:0000256" key="1">
    <source>
        <dbReference type="ARBA" id="ARBA00004651"/>
    </source>
</evidence>
<accession>A0ABQ5V6X2</accession>
<dbReference type="SUPFAM" id="SSF118215">
    <property type="entry name" value="Proton glutamate symport protein"/>
    <property type="match status" value="1"/>
</dbReference>
<evidence type="ECO:0000256" key="6">
    <source>
        <dbReference type="ARBA" id="ARBA00023136"/>
    </source>
</evidence>
<keyword evidence="5 7" id="KW-1133">Transmembrane helix</keyword>
<dbReference type="EMBL" id="BSNJ01000008">
    <property type="protein sequence ID" value="GLQ22012.1"/>
    <property type="molecule type" value="Genomic_DNA"/>
</dbReference>
<evidence type="ECO:0000313" key="8">
    <source>
        <dbReference type="EMBL" id="GLQ22012.1"/>
    </source>
</evidence>
<dbReference type="PANTHER" id="PTHR42865:SF7">
    <property type="entry name" value="PROTON_GLUTAMATE-ASPARTATE SYMPORTER"/>
    <property type="match status" value="1"/>
</dbReference>
<reference evidence="8" key="2">
    <citation type="submission" date="2023-01" db="EMBL/GenBank/DDBJ databases">
        <title>Draft genome sequence of Algimonas porphyrae strain NBRC 108216.</title>
        <authorList>
            <person name="Sun Q."/>
            <person name="Mori K."/>
        </authorList>
    </citation>
    <scope>NUCLEOTIDE SEQUENCE</scope>
    <source>
        <strain evidence="8">NBRC 108216</strain>
    </source>
</reference>
<evidence type="ECO:0000256" key="3">
    <source>
        <dbReference type="ARBA" id="ARBA00022475"/>
    </source>
</evidence>
<name>A0ABQ5V6X2_9PROT</name>
<dbReference type="InterPro" id="IPR036458">
    <property type="entry name" value="Na:dicarbo_symporter_sf"/>
</dbReference>
<dbReference type="Pfam" id="PF00375">
    <property type="entry name" value="SDF"/>
    <property type="match status" value="1"/>
</dbReference>
<comment type="subcellular location">
    <subcellularLocation>
        <location evidence="1">Cell membrane</location>
        <topology evidence="1">Multi-pass membrane protein</topology>
    </subcellularLocation>
</comment>
<feature type="transmembrane region" description="Helical" evidence="7">
    <location>
        <begin position="215"/>
        <end position="231"/>
    </location>
</feature>
<evidence type="ECO:0008006" key="10">
    <source>
        <dbReference type="Google" id="ProtNLM"/>
    </source>
</evidence>
<protein>
    <recommendedName>
        <fullName evidence="10">Dicarboxylate/amino acid:cation symporter</fullName>
    </recommendedName>
</protein>
<evidence type="ECO:0000256" key="4">
    <source>
        <dbReference type="ARBA" id="ARBA00022692"/>
    </source>
</evidence>
<feature type="transmembrane region" description="Helical" evidence="7">
    <location>
        <begin position="67"/>
        <end position="88"/>
    </location>
</feature>
<evidence type="ECO:0000256" key="7">
    <source>
        <dbReference type="SAM" id="Phobius"/>
    </source>
</evidence>
<keyword evidence="3" id="KW-1003">Cell membrane</keyword>
<dbReference type="Gene3D" id="1.10.3860.10">
    <property type="entry name" value="Sodium:dicarboxylate symporter"/>
    <property type="match status" value="1"/>
</dbReference>
<feature type="transmembrane region" description="Helical" evidence="7">
    <location>
        <begin position="141"/>
        <end position="165"/>
    </location>
</feature>
<feature type="transmembrane region" description="Helical" evidence="7">
    <location>
        <begin position="177"/>
        <end position="203"/>
    </location>
</feature>
<sequence>MMICIYTGLIFGAALKRLGLGREADAISDMFIAGFRKFLQYTIPLAVFGSITLALNSPGGVQTLGNLVPLLMPYMLAMVLVWIVMILVTSAIQGRGIGFILRAVLPQALVAFSTSSSIATLVATKKACNDMGANGDESTPFFTIGATINMVGTVIGLLLMSLYAMKAFGIDVNMTDALVVGFQSLVFATAAAGTPSASVVLLQDILVSQGVSAEYATYVTALIITIDTLILDRLRTVMNTQSDSMSTVNGLKLYYRKPRVLIDDAG</sequence>
<evidence type="ECO:0000256" key="2">
    <source>
        <dbReference type="ARBA" id="ARBA00022448"/>
    </source>
</evidence>
<dbReference type="InterPro" id="IPR001991">
    <property type="entry name" value="Na-dicarboxylate_symporter"/>
</dbReference>
<proteinExistence type="predicted"/>
<dbReference type="PANTHER" id="PTHR42865">
    <property type="entry name" value="PROTON/GLUTAMATE-ASPARTATE SYMPORTER"/>
    <property type="match status" value="1"/>
</dbReference>
<evidence type="ECO:0000313" key="9">
    <source>
        <dbReference type="Proteomes" id="UP001161390"/>
    </source>
</evidence>
<keyword evidence="2" id="KW-0813">Transport</keyword>
<keyword evidence="6 7" id="KW-0472">Membrane</keyword>
<dbReference type="Proteomes" id="UP001161390">
    <property type="component" value="Unassembled WGS sequence"/>
</dbReference>
<gene>
    <name evidence="8" type="ORF">GCM10007854_29670</name>
</gene>
<evidence type="ECO:0000256" key="5">
    <source>
        <dbReference type="ARBA" id="ARBA00022989"/>
    </source>
</evidence>
<keyword evidence="4 7" id="KW-0812">Transmembrane</keyword>
<feature type="transmembrane region" description="Helical" evidence="7">
    <location>
        <begin position="100"/>
        <end position="121"/>
    </location>
</feature>
<organism evidence="8 9">
    <name type="scientific">Algimonas porphyrae</name>
    <dbReference type="NCBI Taxonomy" id="1128113"/>
    <lineage>
        <taxon>Bacteria</taxon>
        <taxon>Pseudomonadati</taxon>
        <taxon>Pseudomonadota</taxon>
        <taxon>Alphaproteobacteria</taxon>
        <taxon>Maricaulales</taxon>
        <taxon>Robiginitomaculaceae</taxon>
        <taxon>Algimonas</taxon>
    </lineage>
</organism>
<comment type="caution">
    <text evidence="8">The sequence shown here is derived from an EMBL/GenBank/DDBJ whole genome shotgun (WGS) entry which is preliminary data.</text>
</comment>
<keyword evidence="9" id="KW-1185">Reference proteome</keyword>
<feature type="transmembrane region" description="Helical" evidence="7">
    <location>
        <begin position="38"/>
        <end position="55"/>
    </location>
</feature>